<proteinExistence type="predicted"/>
<accession>A0A8S5P889</accession>
<protein>
    <submittedName>
        <fullName evidence="1">Cas system-associated protein</fullName>
    </submittedName>
</protein>
<reference evidence="1" key="1">
    <citation type="journal article" date="2021" name="Proc. Natl. Acad. Sci. U.S.A.">
        <title>A Catalog of Tens of Thousands of Viruses from Human Metagenomes Reveals Hidden Associations with Chronic Diseases.</title>
        <authorList>
            <person name="Tisza M.J."/>
            <person name="Buck C.B."/>
        </authorList>
    </citation>
    <scope>NUCLEOTIDE SEQUENCE</scope>
    <source>
        <strain evidence="1">CtTwu10</strain>
    </source>
</reference>
<dbReference type="EMBL" id="BK015348">
    <property type="protein sequence ID" value="DAE02635.1"/>
    <property type="molecule type" value="Genomic_DNA"/>
</dbReference>
<organism evidence="1">
    <name type="scientific">Siphoviridae sp. ctTwu10</name>
    <dbReference type="NCBI Taxonomy" id="2825525"/>
    <lineage>
        <taxon>Viruses</taxon>
        <taxon>Duplodnaviria</taxon>
        <taxon>Heunggongvirae</taxon>
        <taxon>Uroviricota</taxon>
        <taxon>Caudoviricetes</taxon>
    </lineage>
</organism>
<evidence type="ECO:0000313" key="1">
    <source>
        <dbReference type="EMBL" id="DAE02635.1"/>
    </source>
</evidence>
<sequence>MCNGFLVRCYDRRKQEIIKHKLEPFRAGIVSKNPRLFFSAGVREALWQRLTI</sequence>
<name>A0A8S5P889_9CAUD</name>